<dbReference type="Proteomes" id="UP000317365">
    <property type="component" value="Chromosome"/>
</dbReference>
<dbReference type="Pfam" id="PF01212">
    <property type="entry name" value="Beta_elim_lyase"/>
    <property type="match status" value="1"/>
</dbReference>
<keyword evidence="4" id="KW-0663">Pyridoxal phosphate</keyword>
<accession>A0A515EMT2</accession>
<dbReference type="PANTHER" id="PTHR48097:SF5">
    <property type="entry name" value="LOW SPECIFICITY L-THREONINE ALDOLASE"/>
    <property type="match status" value="1"/>
</dbReference>
<comment type="subunit">
    <text evidence="3">Homotetramer.</text>
</comment>
<dbReference type="EMBL" id="CP036282">
    <property type="protein sequence ID" value="QDL53952.1"/>
    <property type="molecule type" value="Genomic_DNA"/>
</dbReference>
<evidence type="ECO:0000256" key="2">
    <source>
        <dbReference type="ARBA" id="ARBA00006966"/>
    </source>
</evidence>
<feature type="domain" description="Aromatic amino acid beta-eliminating lyase/threonine aldolase" evidence="5">
    <location>
        <begin position="23"/>
        <end position="299"/>
    </location>
</feature>
<dbReference type="InterPro" id="IPR015424">
    <property type="entry name" value="PyrdxlP-dep_Trfase"/>
</dbReference>
<dbReference type="AlphaFoldDB" id="A0A515EMT2"/>
<evidence type="ECO:0000313" key="7">
    <source>
        <dbReference type="Proteomes" id="UP000317365"/>
    </source>
</evidence>
<dbReference type="InterPro" id="IPR015422">
    <property type="entry name" value="PyrdxlP-dep_Trfase_small"/>
</dbReference>
<keyword evidence="7" id="KW-1185">Reference proteome</keyword>
<dbReference type="InterPro" id="IPR015421">
    <property type="entry name" value="PyrdxlP-dep_Trfase_major"/>
</dbReference>
<name>A0A515EMT2_9BURK</name>
<evidence type="ECO:0000259" key="5">
    <source>
        <dbReference type="Pfam" id="PF01212"/>
    </source>
</evidence>
<comment type="cofactor">
    <cofactor evidence="1">
        <name>pyridoxal 5'-phosphate</name>
        <dbReference type="ChEBI" id="CHEBI:597326"/>
    </cofactor>
</comment>
<gene>
    <name evidence="6" type="ORF">EXZ61_07100</name>
</gene>
<reference evidence="7" key="1">
    <citation type="submission" date="2019-02" db="EMBL/GenBank/DDBJ databases">
        <title>Complete genome sequence of Rhodoferax sp. Gr-4.</title>
        <authorList>
            <person name="Jin L."/>
        </authorList>
    </citation>
    <scope>NUCLEOTIDE SEQUENCE [LARGE SCALE GENOMIC DNA]</scope>
    <source>
        <strain evidence="7">Gr-4</strain>
    </source>
</reference>
<dbReference type="InterPro" id="IPR001597">
    <property type="entry name" value="ArAA_b-elim_lyase/Thr_aldolase"/>
</dbReference>
<sequence length="363" mass="38687">MSQTPAPEFHTALSSLARPERTLASDNSAGAHPAVVQAFVDCNTGHALAYGADPWTQEALGRFKTIFGDQTESLLVWGGTGANVMALTSLLQAGECVVCSDQAHIAVSETGAPERAMGAKLLLLPSPDGKIRPEQVTALRSMVGNQHSAQPGVLSITQCTEMGAVYSAQEVKALCIEAKKLGMRVHMDGARFANAVAAAGGTLADARAMTVDAGVDVLSFGGTKAGLAFGEAVVYFNPVYAKRAIYVRKQVNQLPSKMRFVAAQFNALLQDDLWIGLGLHSNAMAQRLYEATRHLPGVSYPLAPTSNGLFPILPQAAIAPLAQWCMFWNWEPAIHQVRWLTGWDTTAQDVDRFAAGVAALLQE</sequence>
<dbReference type="RefSeq" id="WP_142810400.1">
    <property type="nucleotide sequence ID" value="NZ_CP036282.1"/>
</dbReference>
<dbReference type="Gene3D" id="3.40.640.10">
    <property type="entry name" value="Type I PLP-dependent aspartate aminotransferase-like (Major domain)"/>
    <property type="match status" value="1"/>
</dbReference>
<evidence type="ECO:0000256" key="1">
    <source>
        <dbReference type="ARBA" id="ARBA00001933"/>
    </source>
</evidence>
<dbReference type="GO" id="GO:0006520">
    <property type="term" value="P:amino acid metabolic process"/>
    <property type="evidence" value="ECO:0007669"/>
    <property type="project" value="InterPro"/>
</dbReference>
<proteinExistence type="inferred from homology"/>
<dbReference type="Gene3D" id="3.90.1150.10">
    <property type="entry name" value="Aspartate Aminotransferase, domain 1"/>
    <property type="match status" value="1"/>
</dbReference>
<organism evidence="6 7">
    <name type="scientific">Rhodoferax aquaticus</name>
    <dbReference type="NCBI Taxonomy" id="2527691"/>
    <lineage>
        <taxon>Bacteria</taxon>
        <taxon>Pseudomonadati</taxon>
        <taxon>Pseudomonadota</taxon>
        <taxon>Betaproteobacteria</taxon>
        <taxon>Burkholderiales</taxon>
        <taxon>Comamonadaceae</taxon>
        <taxon>Rhodoferax</taxon>
    </lineage>
</organism>
<protein>
    <submittedName>
        <fullName evidence="6">Threonine aldolase</fullName>
    </submittedName>
</protein>
<reference evidence="7" key="2">
    <citation type="journal article" date="2020" name="Int. J. Syst. Evol. Microbiol.">
        <title>Genomic insights into a novel species Rhodoferax aquaticus sp. nov., isolated from freshwater.</title>
        <authorList>
            <person name="Li T."/>
            <person name="Zhuo Y."/>
            <person name="Jin C.Z."/>
            <person name="Wu X."/>
            <person name="Ko S.R."/>
            <person name="Jin F.J."/>
            <person name="Ahn C.Y."/>
            <person name="Oh H.M."/>
            <person name="Lee H.G."/>
            <person name="Jin L."/>
        </authorList>
    </citation>
    <scope>NUCLEOTIDE SEQUENCE [LARGE SCALE GENOMIC DNA]</scope>
    <source>
        <strain evidence="7">Gr-4</strain>
    </source>
</reference>
<evidence type="ECO:0000256" key="4">
    <source>
        <dbReference type="ARBA" id="ARBA00022898"/>
    </source>
</evidence>
<evidence type="ECO:0000256" key="3">
    <source>
        <dbReference type="ARBA" id="ARBA00011881"/>
    </source>
</evidence>
<dbReference type="PANTHER" id="PTHR48097">
    <property type="entry name" value="L-THREONINE ALDOLASE-RELATED"/>
    <property type="match status" value="1"/>
</dbReference>
<dbReference type="SUPFAM" id="SSF53383">
    <property type="entry name" value="PLP-dependent transferases"/>
    <property type="match status" value="1"/>
</dbReference>
<dbReference type="GO" id="GO:0016829">
    <property type="term" value="F:lyase activity"/>
    <property type="evidence" value="ECO:0007669"/>
    <property type="project" value="InterPro"/>
</dbReference>
<evidence type="ECO:0000313" key="6">
    <source>
        <dbReference type="EMBL" id="QDL53952.1"/>
    </source>
</evidence>
<dbReference type="KEGG" id="rhg:EXZ61_07100"/>
<comment type="similarity">
    <text evidence="2">Belongs to the threonine aldolase family.</text>
</comment>